<feature type="signal peptide" evidence="1">
    <location>
        <begin position="1"/>
        <end position="19"/>
    </location>
</feature>
<evidence type="ECO:0000256" key="1">
    <source>
        <dbReference type="SAM" id="SignalP"/>
    </source>
</evidence>
<gene>
    <name evidence="2" type="ORF">PHYEVI_LOCUS11535</name>
</gene>
<protein>
    <recommendedName>
        <fullName evidence="4">UPAR/Ly6 domain-containing protein</fullName>
    </recommendedName>
</protein>
<accession>A0A9N9U139</accession>
<proteinExistence type="predicted"/>
<dbReference type="OrthoDB" id="6682462at2759"/>
<reference evidence="2" key="1">
    <citation type="submission" date="2022-01" db="EMBL/GenBank/DDBJ databases">
        <authorList>
            <person name="King R."/>
        </authorList>
    </citation>
    <scope>NUCLEOTIDE SEQUENCE</scope>
</reference>
<evidence type="ECO:0000313" key="3">
    <source>
        <dbReference type="Proteomes" id="UP001153712"/>
    </source>
</evidence>
<sequence length="132" mass="15207">MKLLRIICLFVAALGEGICSDEPFYCYYCHQTSRECNNGLVWNLHRVNCSTEKCFVYQYQTEMPGVTVLATFRGCQVHENSEIMESVITEKHYVNKKYFTTCNRTLCNKTGKISANFYVPLIMLLLHLSARG</sequence>
<evidence type="ECO:0000313" key="2">
    <source>
        <dbReference type="EMBL" id="CAG9865297.1"/>
    </source>
</evidence>
<evidence type="ECO:0008006" key="4">
    <source>
        <dbReference type="Google" id="ProtNLM"/>
    </source>
</evidence>
<keyword evidence="1" id="KW-0732">Signal</keyword>
<dbReference type="EMBL" id="OU900102">
    <property type="protein sequence ID" value="CAG9865297.1"/>
    <property type="molecule type" value="Genomic_DNA"/>
</dbReference>
<name>A0A9N9U139_PHYSR</name>
<feature type="chain" id="PRO_5040311692" description="UPAR/Ly6 domain-containing protein" evidence="1">
    <location>
        <begin position="20"/>
        <end position="132"/>
    </location>
</feature>
<keyword evidence="3" id="KW-1185">Reference proteome</keyword>
<dbReference type="AlphaFoldDB" id="A0A9N9U139"/>
<organism evidence="2 3">
    <name type="scientific">Phyllotreta striolata</name>
    <name type="common">Striped flea beetle</name>
    <name type="synonym">Crioceris striolata</name>
    <dbReference type="NCBI Taxonomy" id="444603"/>
    <lineage>
        <taxon>Eukaryota</taxon>
        <taxon>Metazoa</taxon>
        <taxon>Ecdysozoa</taxon>
        <taxon>Arthropoda</taxon>
        <taxon>Hexapoda</taxon>
        <taxon>Insecta</taxon>
        <taxon>Pterygota</taxon>
        <taxon>Neoptera</taxon>
        <taxon>Endopterygota</taxon>
        <taxon>Coleoptera</taxon>
        <taxon>Polyphaga</taxon>
        <taxon>Cucujiformia</taxon>
        <taxon>Chrysomeloidea</taxon>
        <taxon>Chrysomelidae</taxon>
        <taxon>Galerucinae</taxon>
        <taxon>Alticini</taxon>
        <taxon>Phyllotreta</taxon>
    </lineage>
</organism>
<dbReference type="Proteomes" id="UP001153712">
    <property type="component" value="Chromosome 9"/>
</dbReference>